<organism evidence="4 5">
    <name type="scientific">Chlorella sorokiniana</name>
    <name type="common">Freshwater green alga</name>
    <dbReference type="NCBI Taxonomy" id="3076"/>
    <lineage>
        <taxon>Eukaryota</taxon>
        <taxon>Viridiplantae</taxon>
        <taxon>Chlorophyta</taxon>
        <taxon>core chlorophytes</taxon>
        <taxon>Trebouxiophyceae</taxon>
        <taxon>Chlorellales</taxon>
        <taxon>Chlorellaceae</taxon>
        <taxon>Chlorella clade</taxon>
        <taxon>Chlorella</taxon>
    </lineage>
</organism>
<dbReference type="InterPro" id="IPR013538">
    <property type="entry name" value="ASHA1/2-like_C"/>
</dbReference>
<evidence type="ECO:0000256" key="2">
    <source>
        <dbReference type="SAM" id="MobiDB-lite"/>
    </source>
</evidence>
<dbReference type="InterPro" id="IPR036338">
    <property type="entry name" value="Aha1"/>
</dbReference>
<dbReference type="OrthoDB" id="567237at2759"/>
<dbReference type="GO" id="GO:0001671">
    <property type="term" value="F:ATPase activator activity"/>
    <property type="evidence" value="ECO:0007669"/>
    <property type="project" value="InterPro"/>
</dbReference>
<dbReference type="PANTHER" id="PTHR13009">
    <property type="entry name" value="HEAT SHOCK PROTEIN 90 HSP90 CO-CHAPERONE AHA-1"/>
    <property type="match status" value="1"/>
</dbReference>
<feature type="compositionally biased region" description="Low complexity" evidence="2">
    <location>
        <begin position="368"/>
        <end position="388"/>
    </location>
</feature>
<dbReference type="InterPro" id="IPR015310">
    <property type="entry name" value="AHSA1-like_N"/>
</dbReference>
<dbReference type="InterPro" id="IPR023393">
    <property type="entry name" value="START-like_dom_sf"/>
</dbReference>
<dbReference type="EMBL" id="LHPG02000016">
    <property type="protein sequence ID" value="PRW33744.1"/>
    <property type="molecule type" value="Genomic_DNA"/>
</dbReference>
<dbReference type="PANTHER" id="PTHR13009:SF8">
    <property type="entry name" value="AHA1 DOMAIN-CONTAINING PROTEIN"/>
    <property type="match status" value="1"/>
</dbReference>
<dbReference type="CDD" id="cd08892">
    <property type="entry name" value="SRPBCC_Aha1"/>
    <property type="match status" value="1"/>
</dbReference>
<dbReference type="SUPFAM" id="SSF103111">
    <property type="entry name" value="Activator of Hsp90 ATPase, Aha1"/>
    <property type="match status" value="1"/>
</dbReference>
<name>A0A2P6THH4_CHLSO</name>
<evidence type="ECO:0000256" key="1">
    <source>
        <dbReference type="ARBA" id="ARBA00006817"/>
    </source>
</evidence>
<accession>A0A2P6THH4</accession>
<comment type="similarity">
    <text evidence="1">Belongs to the AHA1 family.</text>
</comment>
<evidence type="ECO:0000313" key="5">
    <source>
        <dbReference type="Proteomes" id="UP000239899"/>
    </source>
</evidence>
<dbReference type="STRING" id="3076.A0A2P6THH4"/>
<feature type="domain" description="Activator of Hsp90 ATPase AHSA1-like N-terminal" evidence="3">
    <location>
        <begin position="30"/>
        <end position="159"/>
    </location>
</feature>
<dbReference type="GO" id="GO:0051087">
    <property type="term" value="F:protein-folding chaperone binding"/>
    <property type="evidence" value="ECO:0007669"/>
    <property type="project" value="InterPro"/>
</dbReference>
<gene>
    <name evidence="4" type="ORF">C2E21_7657</name>
</gene>
<dbReference type="AlphaFoldDB" id="A0A2P6THH4"/>
<dbReference type="Pfam" id="PF08327">
    <property type="entry name" value="AHSA1"/>
    <property type="match status" value="1"/>
</dbReference>
<proteinExistence type="inferred from homology"/>
<protein>
    <submittedName>
        <fullName evidence="4">Activator of 90 kDa heat shock ATPase-like protein</fullName>
    </submittedName>
</protein>
<comment type="caution">
    <text evidence="4">The sequence shown here is derived from an EMBL/GenBank/DDBJ whole genome shotgun (WGS) entry which is preliminary data.</text>
</comment>
<dbReference type="SUPFAM" id="SSF55961">
    <property type="entry name" value="Bet v1-like"/>
    <property type="match status" value="1"/>
</dbReference>
<feature type="region of interest" description="Disordered" evidence="2">
    <location>
        <begin position="368"/>
        <end position="398"/>
    </location>
</feature>
<dbReference type="GO" id="GO:0006457">
    <property type="term" value="P:protein folding"/>
    <property type="evidence" value="ECO:0007669"/>
    <property type="project" value="TreeGrafter"/>
</dbReference>
<sequence length="508" mass="54122">MAKWGEGDARWQVADMGEGGRNVNNWHWTEKDALPWCRERLTEMLGSADLAPGSGLGVRATGVKSCAGEAVVNNRKNKIIAAYELSVVLGWEGSVADGTSVTGEVRLPYISEENHDEDPEMQVATSSEGPAAQQLKAAILGSGKKVVHGAVAVFVKELRAGGPMRSGAAQPKAAPAKSVDAAVGQAAQGAAAAAPAAAAANGAAAGQQAEKEAAAAAAKKEAAAASSGHSIELKERFFAGAAELFECFTVPPRMMAYTQSPAEAEPQPGGKFSLYGGSVQGVFREVAPNQRILMDWRFSNWEDGSFSRVELRFEEPDRGNTLVTLKQTGIPDADRFGHHDVVGTVEAGWRQQVFDRIRRLTIHAQACRPAAPAAGRGAAARRPAAAAPRDVRARASQGDVEDAIASNPLFNSQFMGVLRDSLARQGSESLMRNAQAQGPRTSATEEVLTTALAQSKQTLQQLVVWREQIDRQIAAQQKQVDRMEFALNKSRGDAAYLRALKEMMHGDM</sequence>
<reference evidence="4 5" key="1">
    <citation type="journal article" date="2018" name="Plant J.">
        <title>Genome sequences of Chlorella sorokiniana UTEX 1602 and Micractinium conductrix SAG 241.80: implications to maltose excretion by a green alga.</title>
        <authorList>
            <person name="Arriola M.B."/>
            <person name="Velmurugan N."/>
            <person name="Zhang Y."/>
            <person name="Plunkett M.H."/>
            <person name="Hondzo H."/>
            <person name="Barney B.M."/>
        </authorList>
    </citation>
    <scope>NUCLEOTIDE SEQUENCE [LARGE SCALE GENOMIC DNA]</scope>
    <source>
        <strain evidence="5">UTEX 1602</strain>
    </source>
</reference>
<evidence type="ECO:0000259" key="3">
    <source>
        <dbReference type="SMART" id="SM01000"/>
    </source>
</evidence>
<evidence type="ECO:0000313" key="4">
    <source>
        <dbReference type="EMBL" id="PRW33744.1"/>
    </source>
</evidence>
<keyword evidence="5" id="KW-1185">Reference proteome</keyword>
<dbReference type="Gene3D" id="3.15.10.20">
    <property type="entry name" value="Activator of Hsp90 ATPase Aha1, N-terminal domain"/>
    <property type="match status" value="1"/>
</dbReference>
<dbReference type="GO" id="GO:0005829">
    <property type="term" value="C:cytosol"/>
    <property type="evidence" value="ECO:0007669"/>
    <property type="project" value="TreeGrafter"/>
</dbReference>
<dbReference type="SMART" id="SM01000">
    <property type="entry name" value="Aha1_N"/>
    <property type="match status" value="1"/>
</dbReference>
<dbReference type="Gene3D" id="3.30.530.20">
    <property type="match status" value="1"/>
</dbReference>
<dbReference type="Pfam" id="PF09229">
    <property type="entry name" value="Aha1_N"/>
    <property type="match status" value="1"/>
</dbReference>
<dbReference type="Proteomes" id="UP000239899">
    <property type="component" value="Unassembled WGS sequence"/>
</dbReference>